<evidence type="ECO:0000256" key="7">
    <source>
        <dbReference type="ARBA" id="ARBA00022679"/>
    </source>
</evidence>
<dbReference type="AlphaFoldDB" id="A0A8S1C9S2"/>
<dbReference type="GO" id="GO:0032259">
    <property type="term" value="P:methylation"/>
    <property type="evidence" value="ECO:0007669"/>
    <property type="project" value="UniProtKB-KW"/>
</dbReference>
<evidence type="ECO:0000313" key="10">
    <source>
        <dbReference type="Proteomes" id="UP000494165"/>
    </source>
</evidence>
<dbReference type="OrthoDB" id="413520at2759"/>
<dbReference type="CDD" id="cd02440">
    <property type="entry name" value="AdoMet_MTases"/>
    <property type="match status" value="1"/>
</dbReference>
<reference evidence="9 10" key="1">
    <citation type="submission" date="2020-04" db="EMBL/GenBank/DDBJ databases">
        <authorList>
            <person name="Alioto T."/>
            <person name="Alioto T."/>
            <person name="Gomez Garrido J."/>
        </authorList>
    </citation>
    <scope>NUCLEOTIDE SEQUENCE [LARGE SCALE GENOMIC DNA]</scope>
</reference>
<dbReference type="PANTHER" id="PTHR13539:SF3">
    <property type="entry name" value="CALMODULIN-LYSINE N-METHYLTRANSFERASE"/>
    <property type="match status" value="1"/>
</dbReference>
<evidence type="ECO:0000256" key="8">
    <source>
        <dbReference type="ARBA" id="ARBA00023242"/>
    </source>
</evidence>
<dbReference type="Pfam" id="PF10294">
    <property type="entry name" value="Methyltransf_16"/>
    <property type="match status" value="1"/>
</dbReference>
<comment type="caution">
    <text evidence="9">The sequence shown here is derived from an EMBL/GenBank/DDBJ whole genome shotgun (WGS) entry which is preliminary data.</text>
</comment>
<keyword evidence="6" id="KW-0489">Methyltransferase</keyword>
<evidence type="ECO:0000256" key="4">
    <source>
        <dbReference type="ARBA" id="ARBA00020594"/>
    </source>
</evidence>
<dbReference type="InterPro" id="IPR025800">
    <property type="entry name" value="CaM-Lys-N-MeTrfase"/>
</dbReference>
<gene>
    <name evidence="9" type="ORF">CLODIP_2_CD05499</name>
</gene>
<evidence type="ECO:0000256" key="3">
    <source>
        <dbReference type="ARBA" id="ARBA00011914"/>
    </source>
</evidence>
<dbReference type="GO" id="GO:0005737">
    <property type="term" value="C:cytoplasm"/>
    <property type="evidence" value="ECO:0007669"/>
    <property type="project" value="UniProtKB-SubCell"/>
</dbReference>
<accession>A0A8S1C9S2</accession>
<evidence type="ECO:0000256" key="1">
    <source>
        <dbReference type="ARBA" id="ARBA00004123"/>
    </source>
</evidence>
<proteinExistence type="predicted"/>
<comment type="subcellular location">
    <subcellularLocation>
        <location evidence="2">Cytoplasm</location>
    </subcellularLocation>
    <subcellularLocation>
        <location evidence="1">Nucleus</location>
    </subcellularLocation>
</comment>
<keyword evidence="10" id="KW-1185">Reference proteome</keyword>
<protein>
    <recommendedName>
        <fullName evidence="4">Calmodulin-lysine N-methyltransferase</fullName>
        <ecNumber evidence="3">2.1.1.60</ecNumber>
    </recommendedName>
</protein>
<organism evidence="9 10">
    <name type="scientific">Cloeon dipterum</name>
    <dbReference type="NCBI Taxonomy" id="197152"/>
    <lineage>
        <taxon>Eukaryota</taxon>
        <taxon>Metazoa</taxon>
        <taxon>Ecdysozoa</taxon>
        <taxon>Arthropoda</taxon>
        <taxon>Hexapoda</taxon>
        <taxon>Insecta</taxon>
        <taxon>Pterygota</taxon>
        <taxon>Palaeoptera</taxon>
        <taxon>Ephemeroptera</taxon>
        <taxon>Pisciforma</taxon>
        <taxon>Baetidae</taxon>
        <taxon>Cloeon</taxon>
    </lineage>
</organism>
<name>A0A8S1C9S2_9INSE</name>
<dbReference type="InterPro" id="IPR019410">
    <property type="entry name" value="Methyltransf_16"/>
</dbReference>
<keyword evidence="7" id="KW-0808">Transferase</keyword>
<dbReference type="EC" id="2.1.1.60" evidence="3"/>
<dbReference type="Gene3D" id="3.40.50.150">
    <property type="entry name" value="Vaccinia Virus protein VP39"/>
    <property type="match status" value="1"/>
</dbReference>
<dbReference type="PANTHER" id="PTHR13539">
    <property type="entry name" value="CALMODULIN-LYSINE N-METHYLTRANSFERASE"/>
    <property type="match status" value="1"/>
</dbReference>
<evidence type="ECO:0000256" key="2">
    <source>
        <dbReference type="ARBA" id="ARBA00004496"/>
    </source>
</evidence>
<keyword evidence="5" id="KW-0963">Cytoplasm</keyword>
<dbReference type="EMBL" id="CADEPI010000021">
    <property type="protein sequence ID" value="CAB3365541.1"/>
    <property type="molecule type" value="Genomic_DNA"/>
</dbReference>
<dbReference type="InterPro" id="IPR029063">
    <property type="entry name" value="SAM-dependent_MTases_sf"/>
</dbReference>
<dbReference type="SUPFAM" id="SSF53335">
    <property type="entry name" value="S-adenosyl-L-methionine-dependent methyltransferases"/>
    <property type="match status" value="1"/>
</dbReference>
<dbReference type="GO" id="GO:0018025">
    <property type="term" value="F:calmodulin-lysine N-methyltransferase activity"/>
    <property type="evidence" value="ECO:0007669"/>
    <property type="project" value="UniProtKB-EC"/>
</dbReference>
<evidence type="ECO:0000313" key="9">
    <source>
        <dbReference type="EMBL" id="CAB3365541.1"/>
    </source>
</evidence>
<keyword evidence="8" id="KW-0539">Nucleus</keyword>
<evidence type="ECO:0000256" key="6">
    <source>
        <dbReference type="ARBA" id="ARBA00022603"/>
    </source>
</evidence>
<dbReference type="GO" id="GO:0005634">
    <property type="term" value="C:nucleus"/>
    <property type="evidence" value="ECO:0007669"/>
    <property type="project" value="UniProtKB-SubCell"/>
</dbReference>
<dbReference type="Proteomes" id="UP000494165">
    <property type="component" value="Unassembled WGS sequence"/>
</dbReference>
<sequence length="304" mass="32587">MSGTTALVAPAADTVADDGDEDIGEARHEAARQRWRLLAEALKRGAATTHEGAADSCMGVSFGLVRCLSTPENGWFVYSAQGFEVLVCHVTEAVSPKALAGFNNTGNVRVWSSEEVLTHYCLRQGPALFAGRRVLELGGGMTCLAGLMVAKAAAPAHVHLTDGNQAAMANVKRIVAQNELRTDVACSVLRWHEAGHLRPAALYDLILCADCLFFDDARPALADAISLLLRPGGSALVMAPARGGTFNLFVQEVARKGLRYSIAKRYDDAVWASHEALMHAAQHGGPFYNEDLHFPLLLLLTKPS</sequence>
<evidence type="ECO:0000256" key="5">
    <source>
        <dbReference type="ARBA" id="ARBA00022490"/>
    </source>
</evidence>